<comment type="caution">
    <text evidence="1">The sequence shown here is derived from an EMBL/GenBank/DDBJ whole genome shotgun (WGS) entry which is preliminary data.</text>
</comment>
<reference evidence="1" key="1">
    <citation type="journal article" date="2022" name="Int. J. Mol. Sci.">
        <title>Draft Genome of Tanacetum Coccineum: Genomic Comparison of Closely Related Tanacetum-Family Plants.</title>
        <authorList>
            <person name="Yamashiro T."/>
            <person name="Shiraishi A."/>
            <person name="Nakayama K."/>
            <person name="Satake H."/>
        </authorList>
    </citation>
    <scope>NUCLEOTIDE SEQUENCE</scope>
</reference>
<dbReference type="Proteomes" id="UP001151760">
    <property type="component" value="Unassembled WGS sequence"/>
</dbReference>
<gene>
    <name evidence="1" type="ORF">Tco_0624398</name>
</gene>
<accession>A0ABQ4WDT9</accession>
<keyword evidence="2" id="KW-1185">Reference proteome</keyword>
<organism evidence="1 2">
    <name type="scientific">Tanacetum coccineum</name>
    <dbReference type="NCBI Taxonomy" id="301880"/>
    <lineage>
        <taxon>Eukaryota</taxon>
        <taxon>Viridiplantae</taxon>
        <taxon>Streptophyta</taxon>
        <taxon>Embryophyta</taxon>
        <taxon>Tracheophyta</taxon>
        <taxon>Spermatophyta</taxon>
        <taxon>Magnoliopsida</taxon>
        <taxon>eudicotyledons</taxon>
        <taxon>Gunneridae</taxon>
        <taxon>Pentapetalae</taxon>
        <taxon>asterids</taxon>
        <taxon>campanulids</taxon>
        <taxon>Asterales</taxon>
        <taxon>Asteraceae</taxon>
        <taxon>Asteroideae</taxon>
        <taxon>Anthemideae</taxon>
        <taxon>Anthemidinae</taxon>
        <taxon>Tanacetum</taxon>
    </lineage>
</organism>
<dbReference type="EMBL" id="BQNB010008558">
    <property type="protein sequence ID" value="GJS51036.1"/>
    <property type="molecule type" value="Genomic_DNA"/>
</dbReference>
<reference evidence="1" key="2">
    <citation type="submission" date="2022-01" db="EMBL/GenBank/DDBJ databases">
        <authorList>
            <person name="Yamashiro T."/>
            <person name="Shiraishi A."/>
            <person name="Satake H."/>
            <person name="Nakayama K."/>
        </authorList>
    </citation>
    <scope>NUCLEOTIDE SEQUENCE</scope>
</reference>
<name>A0ABQ4WDT9_9ASTR</name>
<sequence length="134" mass="15492">MDKTWEWKRLSLLTQKHCLYLLHIIIMDKHGLPPTKRCLRSLCLNRPEFIGHGGTSGDQDLPIVCSIWEKIGLPVNGPLQRVLSLPEKIFNLELKRKTRSPTLENVVFDLGVMDSLVFLFIDQRVFIGHDHEVH</sequence>
<proteinExistence type="predicted"/>
<evidence type="ECO:0000313" key="2">
    <source>
        <dbReference type="Proteomes" id="UP001151760"/>
    </source>
</evidence>
<protein>
    <submittedName>
        <fullName evidence="1">Uncharacterized protein</fullName>
    </submittedName>
</protein>
<evidence type="ECO:0000313" key="1">
    <source>
        <dbReference type="EMBL" id="GJS51036.1"/>
    </source>
</evidence>